<accession>A0ABP9FFS7</accession>
<dbReference type="EMBL" id="BAABJZ010000101">
    <property type="protein sequence ID" value="GAA4899320.1"/>
    <property type="molecule type" value="Genomic_DNA"/>
</dbReference>
<dbReference type="RefSeq" id="WP_345336878.1">
    <property type="nucleotide sequence ID" value="NZ_BAABJZ010000101.1"/>
</dbReference>
<gene>
    <name evidence="7" type="ORF">GCM10023333_36150</name>
</gene>
<dbReference type="Gene3D" id="1.10.287.950">
    <property type="entry name" value="Methyl-accepting chemotaxis protein"/>
    <property type="match status" value="1"/>
</dbReference>
<dbReference type="SMART" id="SM00304">
    <property type="entry name" value="HAMP"/>
    <property type="match status" value="1"/>
</dbReference>
<dbReference type="CDD" id="cd06225">
    <property type="entry name" value="HAMP"/>
    <property type="match status" value="1"/>
</dbReference>
<dbReference type="SUPFAM" id="SSF58104">
    <property type="entry name" value="Methyl-accepting chemotaxis protein (MCP) signaling domain"/>
    <property type="match status" value="1"/>
</dbReference>
<sequence>MRLSAQERGWLPYFGANGKWHLGKACWLNRHRIPLLEQTFDSFAHNRVKLLQSWAESQWAFLQDAALYLNSKPGSEQQEALLQLCARASDISELFVVGTQGEVHYSSAKGALPAPLDSALVCRGLEGPFLHGPYVDPRTLALGPSSSSFHDAVTLMFYFPLPDGQGCLCARVPNDVLGDLIQREAGHIYAESGDNYVFMVRSQLEPDILPGTALSRSRFEDDTFSHGENLKSGIRTRWGQVRIRAHTEFEIRFTDPATGQLHPGVRETIANGQNLFVEYPGYSDYRHVPVIGKGITFSLPGSPDRWGMMCEADLEEVYRHRSVGLTLLKRAILAMGITALLPFGLTQGFDLDAGMAMVVTLTTLLMTCLGLHCWAFRPLAGQLTEMTSVLQRIAEGECDLTQRVPHSSGVPDESAELGRWINSLIDNLQGALGQMVWASNEVKQASESMLRRCQRVDDATQQTKNAIEALLTLSDRQYAEIGEANDSAHGMQTQMHEALALAQEEQKQAQANTGSVKAIVQNSSQSVKQVNAQMGQIDDIVKLISDITAQTNLLALNAAIEAARAGDHGRGFSVVADEVRQLASKTSDAAAHIGTIMERLRQESEAAVVSMERGVQAVDQGSGSGEEEDRNRRLSQTADTLFSAMALLAQSSQVHAATAQQAKESSEGLAQGAAQLSRRTSIVRNAIQRLETQVDRFVL</sequence>
<evidence type="ECO:0000259" key="5">
    <source>
        <dbReference type="PROSITE" id="PS50111"/>
    </source>
</evidence>
<dbReference type="InterPro" id="IPR004089">
    <property type="entry name" value="MCPsignal_dom"/>
</dbReference>
<comment type="subcellular location">
    <subcellularLocation>
        <location evidence="1">Membrane</location>
    </subcellularLocation>
</comment>
<evidence type="ECO:0000256" key="1">
    <source>
        <dbReference type="ARBA" id="ARBA00004370"/>
    </source>
</evidence>
<dbReference type="InterPro" id="IPR003660">
    <property type="entry name" value="HAMP_dom"/>
</dbReference>
<evidence type="ECO:0000256" key="2">
    <source>
        <dbReference type="ARBA" id="ARBA00023224"/>
    </source>
</evidence>
<reference evidence="8" key="1">
    <citation type="journal article" date="2019" name="Int. J. Syst. Evol. Microbiol.">
        <title>The Global Catalogue of Microorganisms (GCM) 10K type strain sequencing project: providing services to taxonomists for standard genome sequencing and annotation.</title>
        <authorList>
            <consortium name="The Broad Institute Genomics Platform"/>
            <consortium name="The Broad Institute Genome Sequencing Center for Infectious Disease"/>
            <person name="Wu L."/>
            <person name="Ma J."/>
        </authorList>
    </citation>
    <scope>NUCLEOTIDE SEQUENCE [LARGE SCALE GENOMIC DNA]</scope>
    <source>
        <strain evidence="8">JCM 18401</strain>
    </source>
</reference>
<organism evidence="7 8">
    <name type="scientific">Ferrimonas pelagia</name>
    <dbReference type="NCBI Taxonomy" id="1177826"/>
    <lineage>
        <taxon>Bacteria</taxon>
        <taxon>Pseudomonadati</taxon>
        <taxon>Pseudomonadota</taxon>
        <taxon>Gammaproteobacteria</taxon>
        <taxon>Alteromonadales</taxon>
        <taxon>Ferrimonadaceae</taxon>
        <taxon>Ferrimonas</taxon>
    </lineage>
</organism>
<evidence type="ECO:0000256" key="3">
    <source>
        <dbReference type="ARBA" id="ARBA00029447"/>
    </source>
</evidence>
<feature type="domain" description="HAMP" evidence="6">
    <location>
        <begin position="377"/>
        <end position="433"/>
    </location>
</feature>
<keyword evidence="2 4" id="KW-0807">Transducer</keyword>
<keyword evidence="8" id="KW-1185">Reference proteome</keyword>
<evidence type="ECO:0000313" key="8">
    <source>
        <dbReference type="Proteomes" id="UP001499988"/>
    </source>
</evidence>
<protein>
    <submittedName>
        <fullName evidence="7">Methyl-accepting chemotaxis protein</fullName>
    </submittedName>
</protein>
<dbReference type="Proteomes" id="UP001499988">
    <property type="component" value="Unassembled WGS sequence"/>
</dbReference>
<dbReference type="PANTHER" id="PTHR32089">
    <property type="entry name" value="METHYL-ACCEPTING CHEMOTAXIS PROTEIN MCPB"/>
    <property type="match status" value="1"/>
</dbReference>
<dbReference type="Pfam" id="PF00015">
    <property type="entry name" value="MCPsignal"/>
    <property type="match status" value="1"/>
</dbReference>
<proteinExistence type="inferred from homology"/>
<comment type="similarity">
    <text evidence="3">Belongs to the methyl-accepting chemotaxis (MCP) protein family.</text>
</comment>
<dbReference type="PANTHER" id="PTHR32089:SF112">
    <property type="entry name" value="LYSOZYME-LIKE PROTEIN-RELATED"/>
    <property type="match status" value="1"/>
</dbReference>
<evidence type="ECO:0000259" key="6">
    <source>
        <dbReference type="PROSITE" id="PS50885"/>
    </source>
</evidence>
<dbReference type="PROSITE" id="PS50111">
    <property type="entry name" value="CHEMOTAXIS_TRANSDUC_2"/>
    <property type="match status" value="1"/>
</dbReference>
<comment type="caution">
    <text evidence="7">The sequence shown here is derived from an EMBL/GenBank/DDBJ whole genome shotgun (WGS) entry which is preliminary data.</text>
</comment>
<dbReference type="PROSITE" id="PS50885">
    <property type="entry name" value="HAMP"/>
    <property type="match status" value="1"/>
</dbReference>
<evidence type="ECO:0000256" key="4">
    <source>
        <dbReference type="PROSITE-ProRule" id="PRU00284"/>
    </source>
</evidence>
<evidence type="ECO:0000313" key="7">
    <source>
        <dbReference type="EMBL" id="GAA4899320.1"/>
    </source>
</evidence>
<name>A0ABP9FFS7_9GAMM</name>
<dbReference type="SMART" id="SM00283">
    <property type="entry name" value="MA"/>
    <property type="match status" value="1"/>
</dbReference>
<feature type="domain" description="Methyl-accepting transducer" evidence="5">
    <location>
        <begin position="438"/>
        <end position="670"/>
    </location>
</feature>